<accession>A0A060SK85</accession>
<feature type="region of interest" description="Disordered" evidence="4">
    <location>
        <begin position="1"/>
        <end position="23"/>
    </location>
</feature>
<feature type="region of interest" description="Disordered" evidence="4">
    <location>
        <begin position="73"/>
        <end position="152"/>
    </location>
</feature>
<evidence type="ECO:0000256" key="3">
    <source>
        <dbReference type="PROSITE-ProRule" id="PRU00267"/>
    </source>
</evidence>
<evidence type="ECO:0000256" key="2">
    <source>
        <dbReference type="ARBA" id="ARBA00023163"/>
    </source>
</evidence>
<feature type="compositionally biased region" description="Basic and acidic residues" evidence="4">
    <location>
        <begin position="1"/>
        <end position="11"/>
    </location>
</feature>
<dbReference type="PANTHER" id="PTHR10270:SF161">
    <property type="entry name" value="SEX-DETERMINING REGION Y PROTEIN"/>
    <property type="match status" value="1"/>
</dbReference>
<dbReference type="InterPro" id="IPR036910">
    <property type="entry name" value="HMG_box_dom_sf"/>
</dbReference>
<keyword evidence="7" id="KW-1185">Reference proteome</keyword>
<protein>
    <recommendedName>
        <fullName evidence="5">HMG box domain-containing protein</fullName>
    </recommendedName>
</protein>
<feature type="compositionally biased region" description="Basic and acidic residues" evidence="4">
    <location>
        <begin position="92"/>
        <end position="101"/>
    </location>
</feature>
<organism evidence="6 7">
    <name type="scientific">Pycnoporus cinnabarinus</name>
    <name type="common">Cinnabar-red polypore</name>
    <name type="synonym">Trametes cinnabarina</name>
    <dbReference type="NCBI Taxonomy" id="5643"/>
    <lineage>
        <taxon>Eukaryota</taxon>
        <taxon>Fungi</taxon>
        <taxon>Dikarya</taxon>
        <taxon>Basidiomycota</taxon>
        <taxon>Agaricomycotina</taxon>
        <taxon>Agaricomycetes</taxon>
        <taxon>Polyporales</taxon>
        <taxon>Polyporaceae</taxon>
        <taxon>Trametes</taxon>
    </lineage>
</organism>
<dbReference type="Pfam" id="PF00505">
    <property type="entry name" value="HMG_box"/>
    <property type="match status" value="1"/>
</dbReference>
<evidence type="ECO:0000256" key="4">
    <source>
        <dbReference type="SAM" id="MobiDB-lite"/>
    </source>
</evidence>
<keyword evidence="2" id="KW-0804">Transcription</keyword>
<dbReference type="SMART" id="SM00398">
    <property type="entry name" value="HMG"/>
    <property type="match status" value="1"/>
</dbReference>
<sequence length="412" mass="44994">MPETRSIRSDSEEMEGQPPRPPNCFILYRIAKLEEMRRQAGGKKTLMGDASRIIGKWWRRETPVVRRIYKEEAARKAREHAERYPHYKYQPRTREQKARDRGQKHRGSKRGKGKKNTSTTRAETPRCASRSSSAGTPPSDSEPSTSNGAPLYAGPIHSASWVSPFATHPPYQLSSTTSESAGPSSQNMTLPAPALHVSGFFYPMLPVAASFPPPSQPNHFFPPPSPVPQFDGFNSFDAHAMFPCAAPQPWNAQQYIGQQAPPFPDSTANALLFPPRMGVDGLDATMPSSGYNPEDPLGMPELPADWLLPPQGSLSLDVPDVPQLTIEAPLPRWPTGCHPTYPQVQCPTPGSSAASSLSSPFEEYHMGPQCPISGSSTASALSSPFEEDKVGPFWGVPEKFDISAFGAPEDSQ</sequence>
<dbReference type="Gene3D" id="1.10.30.10">
    <property type="entry name" value="High mobility group box domain"/>
    <property type="match status" value="1"/>
</dbReference>
<dbReference type="HOGENOM" id="CLU_667535_0_0_1"/>
<evidence type="ECO:0000313" key="6">
    <source>
        <dbReference type="EMBL" id="CDO72803.1"/>
    </source>
</evidence>
<dbReference type="SUPFAM" id="SSF47095">
    <property type="entry name" value="HMG-box"/>
    <property type="match status" value="1"/>
</dbReference>
<dbReference type="EMBL" id="CCBP010000117">
    <property type="protein sequence ID" value="CDO72803.1"/>
    <property type="molecule type" value="Genomic_DNA"/>
</dbReference>
<keyword evidence="1 3" id="KW-0238">DNA-binding</keyword>
<reference evidence="6" key="1">
    <citation type="submission" date="2014-01" db="EMBL/GenBank/DDBJ databases">
        <title>The genome of the white-rot fungus Pycnoporus cinnabarinus: a basidiomycete model with a versatile arsenal for lignocellulosic biomass breakdown.</title>
        <authorList>
            <person name="Levasseur A."/>
            <person name="Lomascolo A."/>
            <person name="Ruiz-Duenas F.J."/>
            <person name="Uzan E."/>
            <person name="Piumi F."/>
            <person name="Kues U."/>
            <person name="Ram A.F.J."/>
            <person name="Murat C."/>
            <person name="Haon M."/>
            <person name="Benoit I."/>
            <person name="Arfi Y."/>
            <person name="Chevret D."/>
            <person name="Drula E."/>
            <person name="Kwon M.J."/>
            <person name="Gouret P."/>
            <person name="Lesage-Meessen L."/>
            <person name="Lombard V."/>
            <person name="Mariette J."/>
            <person name="Noirot C."/>
            <person name="Park J."/>
            <person name="Patyshakuliyeva A."/>
            <person name="Wieneger R.A.B."/>
            <person name="Wosten H.A.B."/>
            <person name="Martin F."/>
            <person name="Coutinho P.M."/>
            <person name="de Vries R."/>
            <person name="Martinez A.T."/>
            <person name="Klopp C."/>
            <person name="Pontarotti P."/>
            <person name="Henrissat B."/>
            <person name="Record E."/>
        </authorList>
    </citation>
    <scope>NUCLEOTIDE SEQUENCE [LARGE SCALE GENOMIC DNA]</scope>
    <source>
        <strain evidence="6">BRFM137</strain>
    </source>
</reference>
<feature type="compositionally biased region" description="Basic and acidic residues" evidence="4">
    <location>
        <begin position="73"/>
        <end position="85"/>
    </location>
</feature>
<dbReference type="InterPro" id="IPR009071">
    <property type="entry name" value="HMG_box_dom"/>
</dbReference>
<dbReference type="PANTHER" id="PTHR10270">
    <property type="entry name" value="SOX TRANSCRIPTION FACTOR"/>
    <property type="match status" value="1"/>
</dbReference>
<feature type="compositionally biased region" description="Polar residues" evidence="4">
    <location>
        <begin position="129"/>
        <end position="148"/>
    </location>
</feature>
<dbReference type="Proteomes" id="UP000029665">
    <property type="component" value="Unassembled WGS sequence"/>
</dbReference>
<dbReference type="GO" id="GO:0000978">
    <property type="term" value="F:RNA polymerase II cis-regulatory region sequence-specific DNA binding"/>
    <property type="evidence" value="ECO:0007669"/>
    <property type="project" value="TreeGrafter"/>
</dbReference>
<dbReference type="OrthoDB" id="6247875at2759"/>
<dbReference type="GO" id="GO:0001228">
    <property type="term" value="F:DNA-binding transcription activator activity, RNA polymerase II-specific"/>
    <property type="evidence" value="ECO:0007669"/>
    <property type="project" value="TreeGrafter"/>
</dbReference>
<evidence type="ECO:0000313" key="7">
    <source>
        <dbReference type="Proteomes" id="UP000029665"/>
    </source>
</evidence>
<dbReference type="STRING" id="5643.A0A060SK85"/>
<feature type="compositionally biased region" description="Basic residues" evidence="4">
    <location>
        <begin position="102"/>
        <end position="115"/>
    </location>
</feature>
<feature type="domain" description="HMG box" evidence="5">
    <location>
        <begin position="18"/>
        <end position="88"/>
    </location>
</feature>
<proteinExistence type="predicted"/>
<dbReference type="PROSITE" id="PS50118">
    <property type="entry name" value="HMG_BOX_2"/>
    <property type="match status" value="1"/>
</dbReference>
<dbReference type="GO" id="GO:0030154">
    <property type="term" value="P:cell differentiation"/>
    <property type="evidence" value="ECO:0007669"/>
    <property type="project" value="TreeGrafter"/>
</dbReference>
<gene>
    <name evidence="6" type="ORF">BN946_scf184994.g56</name>
</gene>
<dbReference type="OMA" id="ERAPHAD"/>
<name>A0A060SK85_PYCCI</name>
<feature type="DNA-binding region" description="HMG box" evidence="3">
    <location>
        <begin position="18"/>
        <end position="88"/>
    </location>
</feature>
<comment type="caution">
    <text evidence="6">The sequence shown here is derived from an EMBL/GenBank/DDBJ whole genome shotgun (WGS) entry which is preliminary data.</text>
</comment>
<dbReference type="GO" id="GO:0005634">
    <property type="term" value="C:nucleus"/>
    <property type="evidence" value="ECO:0007669"/>
    <property type="project" value="UniProtKB-UniRule"/>
</dbReference>
<evidence type="ECO:0000259" key="5">
    <source>
        <dbReference type="PROSITE" id="PS50118"/>
    </source>
</evidence>
<keyword evidence="3" id="KW-0539">Nucleus</keyword>
<dbReference type="InterPro" id="IPR050140">
    <property type="entry name" value="SRY-related_HMG-box_TF-like"/>
</dbReference>
<dbReference type="AlphaFoldDB" id="A0A060SK85"/>
<evidence type="ECO:0000256" key="1">
    <source>
        <dbReference type="ARBA" id="ARBA00023125"/>
    </source>
</evidence>
<dbReference type="CDD" id="cd01389">
    <property type="entry name" value="HMG-box_ROX1-like"/>
    <property type="match status" value="1"/>
</dbReference>